<proteinExistence type="predicted"/>
<evidence type="ECO:0000313" key="3">
    <source>
        <dbReference type="Proteomes" id="UP001341840"/>
    </source>
</evidence>
<keyword evidence="3" id="KW-1185">Reference proteome</keyword>
<organism evidence="2 3">
    <name type="scientific">Stylosanthes scabra</name>
    <dbReference type="NCBI Taxonomy" id="79078"/>
    <lineage>
        <taxon>Eukaryota</taxon>
        <taxon>Viridiplantae</taxon>
        <taxon>Streptophyta</taxon>
        <taxon>Embryophyta</taxon>
        <taxon>Tracheophyta</taxon>
        <taxon>Spermatophyta</taxon>
        <taxon>Magnoliopsida</taxon>
        <taxon>eudicotyledons</taxon>
        <taxon>Gunneridae</taxon>
        <taxon>Pentapetalae</taxon>
        <taxon>rosids</taxon>
        <taxon>fabids</taxon>
        <taxon>Fabales</taxon>
        <taxon>Fabaceae</taxon>
        <taxon>Papilionoideae</taxon>
        <taxon>50 kb inversion clade</taxon>
        <taxon>dalbergioids sensu lato</taxon>
        <taxon>Dalbergieae</taxon>
        <taxon>Pterocarpus clade</taxon>
        <taxon>Stylosanthes</taxon>
    </lineage>
</organism>
<evidence type="ECO:0000256" key="1">
    <source>
        <dbReference type="SAM" id="Coils"/>
    </source>
</evidence>
<name>A0ABU6SSZ7_9FABA</name>
<feature type="coiled-coil region" evidence="1">
    <location>
        <begin position="169"/>
        <end position="196"/>
    </location>
</feature>
<reference evidence="2 3" key="1">
    <citation type="journal article" date="2023" name="Plants (Basel)">
        <title>Bridging the Gap: Combining Genomics and Transcriptomics Approaches to Understand Stylosanthes scabra, an Orphan Legume from the Brazilian Caatinga.</title>
        <authorList>
            <person name="Ferreira-Neto J.R.C."/>
            <person name="da Silva M.D."/>
            <person name="Binneck E."/>
            <person name="de Melo N.F."/>
            <person name="da Silva R.H."/>
            <person name="de Melo A.L.T.M."/>
            <person name="Pandolfi V."/>
            <person name="Bustamante F.O."/>
            <person name="Brasileiro-Vidal A.C."/>
            <person name="Benko-Iseppon A.M."/>
        </authorList>
    </citation>
    <scope>NUCLEOTIDE SEQUENCE [LARGE SCALE GENOMIC DNA]</scope>
    <source>
        <tissue evidence="2">Leaves</tissue>
    </source>
</reference>
<dbReference type="EMBL" id="JASCZI010061827">
    <property type="protein sequence ID" value="MED6139581.1"/>
    <property type="molecule type" value="Genomic_DNA"/>
</dbReference>
<dbReference type="Proteomes" id="UP001341840">
    <property type="component" value="Unassembled WGS sequence"/>
</dbReference>
<accession>A0ABU6SSZ7</accession>
<protein>
    <submittedName>
        <fullName evidence="2">Uncharacterized protein</fullName>
    </submittedName>
</protein>
<comment type="caution">
    <text evidence="2">The sequence shown here is derived from an EMBL/GenBank/DDBJ whole genome shotgun (WGS) entry which is preliminary data.</text>
</comment>
<gene>
    <name evidence="2" type="ORF">PIB30_085223</name>
</gene>
<sequence length="218" mass="24240">MNHAQHHTATVEEAATVEHVWNLITVARAPEFYAISRCPRRRWIERPEVVMRQLGIADRYPTRLVMVPEEDWSGVAFWKSRQATLRQLCDSLQIPPPGYVQDTRQAPGVGTVHRFIVACAPSPDLHVVSGAGRFSTDIHIAREDGGAALTTTLLGATQMNLSDYRTDLLRAANAEIADLRHQLDEVKVKHATLKVKYMDLRGDFAPGAAPHSSNSDDN</sequence>
<evidence type="ECO:0000313" key="2">
    <source>
        <dbReference type="EMBL" id="MED6139581.1"/>
    </source>
</evidence>
<keyword evidence="1" id="KW-0175">Coiled coil</keyword>